<dbReference type="PANTHER" id="PTHR33279">
    <property type="entry name" value="SULFUR CARRIER PROTEIN YEDF-RELATED"/>
    <property type="match status" value="1"/>
</dbReference>
<dbReference type="Proteomes" id="UP000434582">
    <property type="component" value="Unassembled WGS sequence"/>
</dbReference>
<dbReference type="PANTHER" id="PTHR33279:SF6">
    <property type="entry name" value="SULFUR CARRIER PROTEIN YEDF-RELATED"/>
    <property type="match status" value="1"/>
</dbReference>
<dbReference type="Gene3D" id="3.30.110.40">
    <property type="entry name" value="TusA-like domain"/>
    <property type="match status" value="1"/>
</dbReference>
<proteinExistence type="inferred from homology"/>
<evidence type="ECO:0000259" key="3">
    <source>
        <dbReference type="Pfam" id="PF01206"/>
    </source>
</evidence>
<accession>A0A7X1ZH08</accession>
<feature type="region of interest" description="Disordered" evidence="2">
    <location>
        <begin position="1"/>
        <end position="21"/>
    </location>
</feature>
<name>A0A7X1ZH08_9PROT</name>
<dbReference type="AlphaFoldDB" id="A0A7X1ZH08"/>
<dbReference type="InterPro" id="IPR036868">
    <property type="entry name" value="TusA-like_sf"/>
</dbReference>
<gene>
    <name evidence="4" type="ORF">GHC57_17855</name>
</gene>
<reference evidence="4 5" key="1">
    <citation type="submission" date="2019-10" db="EMBL/GenBank/DDBJ databases">
        <title>Draft whole-genome sequence of the purple nonsulfur photosynthetic bacterium Roseospira navarrensis DSM 15114.</title>
        <authorList>
            <person name="Kyndt J.A."/>
            <person name="Meyer T.E."/>
        </authorList>
    </citation>
    <scope>NUCLEOTIDE SEQUENCE [LARGE SCALE GENOMIC DNA]</scope>
    <source>
        <strain evidence="4 5">DSM 15114</strain>
    </source>
</reference>
<keyword evidence="4" id="KW-0808">Transferase</keyword>
<dbReference type="EMBL" id="WIVE01000094">
    <property type="protein sequence ID" value="MQX38384.1"/>
    <property type="molecule type" value="Genomic_DNA"/>
</dbReference>
<feature type="domain" description="UPF0033" evidence="3">
    <location>
        <begin position="15"/>
        <end position="85"/>
    </location>
</feature>
<evidence type="ECO:0000313" key="4">
    <source>
        <dbReference type="EMBL" id="MQX38384.1"/>
    </source>
</evidence>
<dbReference type="InterPro" id="IPR001455">
    <property type="entry name" value="TusA-like"/>
</dbReference>
<evidence type="ECO:0000313" key="5">
    <source>
        <dbReference type="Proteomes" id="UP000434582"/>
    </source>
</evidence>
<protein>
    <submittedName>
        <fullName evidence="4">Sulfurtransferase TusA family protein</fullName>
    </submittedName>
</protein>
<sequence length="91" mass="9800">MPTPDPSASPPEADETLDARDLRCPLPVLRARKMLNAMRPGEVLAVVSTDPASMADFRSFCGAGAAVLEAQRAEPAAGLYRHWLRRPEAEG</sequence>
<dbReference type="SUPFAM" id="SSF64307">
    <property type="entry name" value="SirA-like"/>
    <property type="match status" value="1"/>
</dbReference>
<comment type="similarity">
    <text evidence="1">Belongs to the sulfur carrier protein TusA family.</text>
</comment>
<comment type="caution">
    <text evidence="4">The sequence shown here is derived from an EMBL/GenBank/DDBJ whole genome shotgun (WGS) entry which is preliminary data.</text>
</comment>
<dbReference type="CDD" id="cd00291">
    <property type="entry name" value="SirA_YedF_YeeD"/>
    <property type="match status" value="1"/>
</dbReference>
<dbReference type="OrthoDB" id="9797551at2"/>
<dbReference type="Pfam" id="PF01206">
    <property type="entry name" value="TusA"/>
    <property type="match status" value="1"/>
</dbReference>
<evidence type="ECO:0000256" key="2">
    <source>
        <dbReference type="SAM" id="MobiDB-lite"/>
    </source>
</evidence>
<organism evidence="4 5">
    <name type="scientific">Roseospira navarrensis</name>
    <dbReference type="NCBI Taxonomy" id="140058"/>
    <lineage>
        <taxon>Bacteria</taxon>
        <taxon>Pseudomonadati</taxon>
        <taxon>Pseudomonadota</taxon>
        <taxon>Alphaproteobacteria</taxon>
        <taxon>Rhodospirillales</taxon>
        <taxon>Rhodospirillaceae</taxon>
        <taxon>Roseospira</taxon>
    </lineage>
</organism>
<keyword evidence="5" id="KW-1185">Reference proteome</keyword>
<dbReference type="GO" id="GO:0016740">
    <property type="term" value="F:transferase activity"/>
    <property type="evidence" value="ECO:0007669"/>
    <property type="project" value="UniProtKB-KW"/>
</dbReference>
<evidence type="ECO:0000256" key="1">
    <source>
        <dbReference type="ARBA" id="ARBA00008984"/>
    </source>
</evidence>